<sequence>MNQTALLARRVLRRARASWIVTVAAAAVATPWVVRNGVGELASIETTSTGAAVADAIDAGLESDLAQLASNTTGATPGRHLGFDTSVYPGDRTMRRWKEAGAPYEWVGYYLPAPCHRDASWSGKRETLTDMGWGLAVVYVGQQTWDRTPKPSSKAAERAVRAGKRCDANFVSGPRGVTEGADAIARTAAEGFAKGTIVYLDIERMERMPQAMRDYYRQWTRQLLADGRYVPGVYVHAHNADAVYDDLVAEFRAAGVAAEPPMWVASGRGFTRDAAPTDVGHQFAGVWQGVLDIVEHHGGVSLPIDVNVAAVPSPSDQYALTD</sequence>
<dbReference type="Gene3D" id="3.20.20.80">
    <property type="entry name" value="Glycosidases"/>
    <property type="match status" value="1"/>
</dbReference>
<dbReference type="AlphaFoldDB" id="A0AA37Q3J0"/>
<protein>
    <recommendedName>
        <fullName evidence="1">Rv2525c-like glycoside hydrolase-like domain-containing protein</fullName>
    </recommendedName>
</protein>
<dbReference type="RefSeq" id="WP_284348408.1">
    <property type="nucleotide sequence ID" value="NZ_BRXS01000001.1"/>
</dbReference>
<dbReference type="InterPro" id="IPR015020">
    <property type="entry name" value="Rv2525c-like_Glyco_Hydro-like"/>
</dbReference>
<accession>A0AA37Q3J0</accession>
<dbReference type="Proteomes" id="UP001161325">
    <property type="component" value="Unassembled WGS sequence"/>
</dbReference>
<reference evidence="2" key="1">
    <citation type="submission" date="2022-08" db="EMBL/GenBank/DDBJ databases">
        <title>Draft genome sequencing of Roseisolibacter agri AW1220.</title>
        <authorList>
            <person name="Tobiishi Y."/>
            <person name="Tonouchi A."/>
        </authorList>
    </citation>
    <scope>NUCLEOTIDE SEQUENCE</scope>
    <source>
        <strain evidence="2">AW1220</strain>
    </source>
</reference>
<gene>
    <name evidence="2" type="ORF">rosag_04750</name>
</gene>
<feature type="domain" description="Rv2525c-like glycoside hydrolase-like" evidence="1">
    <location>
        <begin position="97"/>
        <end position="308"/>
    </location>
</feature>
<dbReference type="Pfam" id="PF08924">
    <property type="entry name" value="Rv2525c_GlyHyd-like"/>
    <property type="match status" value="1"/>
</dbReference>
<evidence type="ECO:0000313" key="3">
    <source>
        <dbReference type="Proteomes" id="UP001161325"/>
    </source>
</evidence>
<comment type="caution">
    <text evidence="2">The sequence shown here is derived from an EMBL/GenBank/DDBJ whole genome shotgun (WGS) entry which is preliminary data.</text>
</comment>
<keyword evidence="3" id="KW-1185">Reference proteome</keyword>
<dbReference type="EMBL" id="BRXS01000001">
    <property type="protein sequence ID" value="GLC23962.1"/>
    <property type="molecule type" value="Genomic_DNA"/>
</dbReference>
<name>A0AA37Q3J0_9BACT</name>
<organism evidence="2 3">
    <name type="scientific">Roseisolibacter agri</name>
    <dbReference type="NCBI Taxonomy" id="2014610"/>
    <lineage>
        <taxon>Bacteria</taxon>
        <taxon>Pseudomonadati</taxon>
        <taxon>Gemmatimonadota</taxon>
        <taxon>Gemmatimonadia</taxon>
        <taxon>Gemmatimonadales</taxon>
        <taxon>Gemmatimonadaceae</taxon>
        <taxon>Roseisolibacter</taxon>
    </lineage>
</organism>
<evidence type="ECO:0000259" key="1">
    <source>
        <dbReference type="Pfam" id="PF08924"/>
    </source>
</evidence>
<dbReference type="SUPFAM" id="SSF51445">
    <property type="entry name" value="(Trans)glycosidases"/>
    <property type="match status" value="1"/>
</dbReference>
<evidence type="ECO:0000313" key="2">
    <source>
        <dbReference type="EMBL" id="GLC23962.1"/>
    </source>
</evidence>
<proteinExistence type="predicted"/>
<dbReference type="InterPro" id="IPR017853">
    <property type="entry name" value="GH"/>
</dbReference>